<comment type="caution">
    <text evidence="2">The sequence shown here is derived from an EMBL/GenBank/DDBJ whole genome shotgun (WGS) entry which is preliminary data.</text>
</comment>
<dbReference type="Proteomes" id="UP000248326">
    <property type="component" value="Unassembled WGS sequence"/>
</dbReference>
<dbReference type="SUPFAM" id="SSF51905">
    <property type="entry name" value="FAD/NAD(P)-binding domain"/>
    <property type="match status" value="1"/>
</dbReference>
<protein>
    <recommendedName>
        <fullName evidence="1">Amine oxidase domain-containing protein</fullName>
    </recommendedName>
</protein>
<dbReference type="AlphaFoldDB" id="A0A318SHY9"/>
<dbReference type="PANTHER" id="PTHR16128">
    <property type="entry name" value="FAD/NAD(P)-BINDING OXIDOREDUCTASE FAMILY PROTEIN"/>
    <property type="match status" value="1"/>
</dbReference>
<dbReference type="GO" id="GO:0016491">
    <property type="term" value="F:oxidoreductase activity"/>
    <property type="evidence" value="ECO:0007669"/>
    <property type="project" value="InterPro"/>
</dbReference>
<evidence type="ECO:0000313" key="2">
    <source>
        <dbReference type="EMBL" id="PYE53586.1"/>
    </source>
</evidence>
<name>A0A318SHY9_9DEIO</name>
<proteinExistence type="predicted"/>
<reference evidence="2 3" key="1">
    <citation type="submission" date="2018-06" db="EMBL/GenBank/DDBJ databases">
        <title>Genomic Encyclopedia of Type Strains, Phase IV (KMG-IV): sequencing the most valuable type-strain genomes for metagenomic binning, comparative biology and taxonomic classification.</title>
        <authorList>
            <person name="Goeker M."/>
        </authorList>
    </citation>
    <scope>NUCLEOTIDE SEQUENCE [LARGE SCALE GENOMIC DNA]</scope>
    <source>
        <strain evidence="2 3">DSM 18048</strain>
    </source>
</reference>
<dbReference type="Gene3D" id="3.90.660.10">
    <property type="match status" value="1"/>
</dbReference>
<evidence type="ECO:0000259" key="1">
    <source>
        <dbReference type="Pfam" id="PF01593"/>
    </source>
</evidence>
<dbReference type="InterPro" id="IPR002937">
    <property type="entry name" value="Amino_oxidase"/>
</dbReference>
<dbReference type="Pfam" id="PF13450">
    <property type="entry name" value="NAD_binding_8"/>
    <property type="match status" value="1"/>
</dbReference>
<sequence>MQDVIIVGAGLAGSACARDLARSGRSVLVLDKSRGVGGRAATRRLDDARVDHGAQYFTARGERLRTLVSGWLYEGFAAEWTRGFPVWDAGAVHERADGHARYAISSGMSSLGRKFVRDLPVLGETLVTSVNRTPEGWRVLAAGGDVFEARTVLFDLPAPQLAPILEDVNLGEPGGELAHVRFDPTWTLIVPLRADLAVSWKALEVRHDVLAWIARDHTKRPPGAPPVLVAHANAAWSRAHLEDERDAVRNLLLAALRDVLGPADVLEAFAHRWRFATPTRLYPHTHHFDASLSLGWCGDWCVAPKVEGALESGWSLASVVIAHYESSMTSTSSPTSTA</sequence>
<dbReference type="OrthoDB" id="5792777at2"/>
<gene>
    <name evidence="2" type="ORF">DES52_108115</name>
</gene>
<dbReference type="Pfam" id="PF01593">
    <property type="entry name" value="Amino_oxidase"/>
    <property type="match status" value="1"/>
</dbReference>
<dbReference type="PANTHER" id="PTHR16128:SF5">
    <property type="entry name" value="FAD_NAD(P)-BINDING OXIDOREDUCTASE FAMILY PROTEIN"/>
    <property type="match status" value="1"/>
</dbReference>
<feature type="domain" description="Amine oxidase" evidence="1">
    <location>
        <begin position="91"/>
        <end position="321"/>
    </location>
</feature>
<keyword evidence="3" id="KW-1185">Reference proteome</keyword>
<dbReference type="InterPro" id="IPR036188">
    <property type="entry name" value="FAD/NAD-bd_sf"/>
</dbReference>
<accession>A0A318SHY9</accession>
<evidence type="ECO:0000313" key="3">
    <source>
        <dbReference type="Proteomes" id="UP000248326"/>
    </source>
</evidence>
<dbReference type="EMBL" id="QJSX01000008">
    <property type="protein sequence ID" value="PYE53586.1"/>
    <property type="molecule type" value="Genomic_DNA"/>
</dbReference>
<dbReference type="Gene3D" id="3.50.50.60">
    <property type="entry name" value="FAD/NAD(P)-binding domain"/>
    <property type="match status" value="1"/>
</dbReference>
<organism evidence="2 3">
    <name type="scientific">Deinococcus yavapaiensis KR-236</name>
    <dbReference type="NCBI Taxonomy" id="694435"/>
    <lineage>
        <taxon>Bacteria</taxon>
        <taxon>Thermotogati</taxon>
        <taxon>Deinococcota</taxon>
        <taxon>Deinococci</taxon>
        <taxon>Deinococcales</taxon>
        <taxon>Deinococcaceae</taxon>
        <taxon>Deinococcus</taxon>
    </lineage>
</organism>
<dbReference type="RefSeq" id="WP_110886946.1">
    <property type="nucleotide sequence ID" value="NZ_QJSX01000008.1"/>
</dbReference>